<evidence type="ECO:0000313" key="2">
    <source>
        <dbReference type="EMBL" id="GAA2582055.1"/>
    </source>
</evidence>
<name>A0ABN3PEM2_9ACTN</name>
<feature type="compositionally biased region" description="Basic and acidic residues" evidence="1">
    <location>
        <begin position="24"/>
        <end position="36"/>
    </location>
</feature>
<sequence>MVSGGGGNAGRRCRLGDRGAGGQQEDRGGRTGQDRDQCAEKYKNHFAYCYVADGTITDREGESNGNVRVVGTNTFRLTITGEGISLRATTLTSSLRRSNTGPAST</sequence>
<evidence type="ECO:0000313" key="3">
    <source>
        <dbReference type="Proteomes" id="UP001501509"/>
    </source>
</evidence>
<gene>
    <name evidence="2" type="ORF">GCM10010411_13450</name>
</gene>
<dbReference type="EMBL" id="BAAATD010000001">
    <property type="protein sequence ID" value="GAA2582055.1"/>
    <property type="molecule type" value="Genomic_DNA"/>
</dbReference>
<accession>A0ABN3PEM2</accession>
<organism evidence="2 3">
    <name type="scientific">Actinomadura fulvescens</name>
    <dbReference type="NCBI Taxonomy" id="46160"/>
    <lineage>
        <taxon>Bacteria</taxon>
        <taxon>Bacillati</taxon>
        <taxon>Actinomycetota</taxon>
        <taxon>Actinomycetes</taxon>
        <taxon>Streptosporangiales</taxon>
        <taxon>Thermomonosporaceae</taxon>
        <taxon>Actinomadura</taxon>
    </lineage>
</organism>
<reference evidence="2 3" key="1">
    <citation type="journal article" date="2019" name="Int. J. Syst. Evol. Microbiol.">
        <title>The Global Catalogue of Microorganisms (GCM) 10K type strain sequencing project: providing services to taxonomists for standard genome sequencing and annotation.</title>
        <authorList>
            <consortium name="The Broad Institute Genomics Platform"/>
            <consortium name="The Broad Institute Genome Sequencing Center for Infectious Disease"/>
            <person name="Wu L."/>
            <person name="Ma J."/>
        </authorList>
    </citation>
    <scope>NUCLEOTIDE SEQUENCE [LARGE SCALE GENOMIC DNA]</scope>
    <source>
        <strain evidence="2 3">JCM 6833</strain>
    </source>
</reference>
<keyword evidence="3" id="KW-1185">Reference proteome</keyword>
<evidence type="ECO:0000256" key="1">
    <source>
        <dbReference type="SAM" id="MobiDB-lite"/>
    </source>
</evidence>
<proteinExistence type="predicted"/>
<comment type="caution">
    <text evidence="2">The sequence shown here is derived from an EMBL/GenBank/DDBJ whole genome shotgun (WGS) entry which is preliminary data.</text>
</comment>
<protein>
    <submittedName>
        <fullName evidence="2">Uncharacterized protein</fullName>
    </submittedName>
</protein>
<feature type="region of interest" description="Disordered" evidence="1">
    <location>
        <begin position="1"/>
        <end position="36"/>
    </location>
</feature>
<dbReference type="Proteomes" id="UP001501509">
    <property type="component" value="Unassembled WGS sequence"/>
</dbReference>